<organism evidence="1 2">
    <name type="scientific">Holothuria leucospilota</name>
    <name type="common">Black long sea cucumber</name>
    <name type="synonym">Mertensiothuria leucospilota</name>
    <dbReference type="NCBI Taxonomy" id="206669"/>
    <lineage>
        <taxon>Eukaryota</taxon>
        <taxon>Metazoa</taxon>
        <taxon>Echinodermata</taxon>
        <taxon>Eleutherozoa</taxon>
        <taxon>Echinozoa</taxon>
        <taxon>Holothuroidea</taxon>
        <taxon>Aspidochirotacea</taxon>
        <taxon>Aspidochirotida</taxon>
        <taxon>Holothuriidae</taxon>
        <taxon>Holothuria</taxon>
    </lineage>
</organism>
<protein>
    <recommendedName>
        <fullName evidence="3">Fibrinogen C-terminal domain-containing protein</fullName>
    </recommendedName>
</protein>
<keyword evidence="2" id="KW-1185">Reference proteome</keyword>
<dbReference type="Proteomes" id="UP001152320">
    <property type="component" value="Chromosome 10"/>
</dbReference>
<dbReference type="EMBL" id="JAIZAY010000010">
    <property type="protein sequence ID" value="KAJ8034211.1"/>
    <property type="molecule type" value="Genomic_DNA"/>
</dbReference>
<evidence type="ECO:0000313" key="1">
    <source>
        <dbReference type="EMBL" id="KAJ8034211.1"/>
    </source>
</evidence>
<proteinExistence type="predicted"/>
<name>A0A9Q1BWK8_HOLLE</name>
<reference evidence="1" key="1">
    <citation type="submission" date="2021-10" db="EMBL/GenBank/DDBJ databases">
        <title>Tropical sea cucumber genome reveals ecological adaptation and Cuvierian tubules defense mechanism.</title>
        <authorList>
            <person name="Chen T."/>
        </authorList>
    </citation>
    <scope>NUCLEOTIDE SEQUENCE</scope>
    <source>
        <strain evidence="1">Nanhai2018</strain>
        <tissue evidence="1">Muscle</tissue>
    </source>
</reference>
<dbReference type="Gene3D" id="3.90.215.10">
    <property type="entry name" value="Gamma Fibrinogen, chain A, domain 1"/>
    <property type="match status" value="1"/>
</dbReference>
<dbReference type="OrthoDB" id="4405280at2759"/>
<evidence type="ECO:0000313" key="2">
    <source>
        <dbReference type="Proteomes" id="UP001152320"/>
    </source>
</evidence>
<dbReference type="Gene3D" id="2.10.25.10">
    <property type="entry name" value="Laminin"/>
    <property type="match status" value="1"/>
</dbReference>
<dbReference type="AlphaFoldDB" id="A0A9Q1BWK8"/>
<sequence length="122" mass="12911">MATDCSMGCNCSAGQLMCDKDIQCSSNAVCEERGGLRQCNSSPGYAGDGVTCATSSSAATNCLDVFNGNSVSGVYNIKRVAWTGLPFEIYCNMIDGGGWTVSNKCSHRIFHIFIARAVTESI</sequence>
<dbReference type="SUPFAM" id="SSF56496">
    <property type="entry name" value="Fibrinogen C-terminal domain-like"/>
    <property type="match status" value="1"/>
</dbReference>
<dbReference type="InterPro" id="IPR036056">
    <property type="entry name" value="Fibrinogen-like_C"/>
</dbReference>
<dbReference type="InterPro" id="IPR014716">
    <property type="entry name" value="Fibrinogen_a/b/g_C_1"/>
</dbReference>
<accession>A0A9Q1BWK8</accession>
<comment type="caution">
    <text evidence="1">The sequence shown here is derived from an EMBL/GenBank/DDBJ whole genome shotgun (WGS) entry which is preliminary data.</text>
</comment>
<gene>
    <name evidence="1" type="ORF">HOLleu_20952</name>
</gene>
<evidence type="ECO:0008006" key="3">
    <source>
        <dbReference type="Google" id="ProtNLM"/>
    </source>
</evidence>